<dbReference type="PANTHER" id="PTHR31005:SF8">
    <property type="entry name" value="DUF4139 DOMAIN-CONTAINING PROTEIN"/>
    <property type="match status" value="1"/>
</dbReference>
<comment type="caution">
    <text evidence="3">The sequence shown here is derived from an EMBL/GenBank/DDBJ whole genome shotgun (WGS) entry which is preliminary data.</text>
</comment>
<evidence type="ECO:0000313" key="4">
    <source>
        <dbReference type="Proteomes" id="UP000799536"/>
    </source>
</evidence>
<feature type="region of interest" description="Disordered" evidence="1">
    <location>
        <begin position="1"/>
        <end position="34"/>
    </location>
</feature>
<feature type="domain" description="DUF4139" evidence="2">
    <location>
        <begin position="174"/>
        <end position="424"/>
    </location>
</feature>
<organism evidence="3 4">
    <name type="scientific">Delitschia confertaspora ATCC 74209</name>
    <dbReference type="NCBI Taxonomy" id="1513339"/>
    <lineage>
        <taxon>Eukaryota</taxon>
        <taxon>Fungi</taxon>
        <taxon>Dikarya</taxon>
        <taxon>Ascomycota</taxon>
        <taxon>Pezizomycotina</taxon>
        <taxon>Dothideomycetes</taxon>
        <taxon>Pleosporomycetidae</taxon>
        <taxon>Pleosporales</taxon>
        <taxon>Delitschiaceae</taxon>
        <taxon>Delitschia</taxon>
    </lineage>
</organism>
<accession>A0A9P4JHD6</accession>
<feature type="region of interest" description="Disordered" evidence="1">
    <location>
        <begin position="128"/>
        <end position="173"/>
    </location>
</feature>
<sequence length="432" mass="45987">MAQQGMMKGSSGNKNNNTGSLFGQTQNPQHVDWNGNPVARTYQQPVGGMLENTGIQPQMTGFGSSSAGGSLFGTDVGPQAQLQFPAFGATSNNGGLFRSAVLHAQAQQPTQAQAAGLFGAANFNTVAQERPQSQPQDQKAPIQLQGGGLFGSRAPQSQPQEAADPFHDASSHLGQRLIPPHLREPAIEFEEPTWEDNGLTTRYEVPGRRTLAPSSTSRRHKIATLTASNISLSHICVPKLRSAAFLRAKIRNPSSAITLLKGSAGVTLDGSFLGNMILPLVSPGGTFELSLGVDTGVTIAYPKPIVKKSTQGMLFSKESAQEFKRSVWVTNTKSVPVEVLIKDQIPISAEERLRIIITTPKGLVKEGDEVGTGEPAKDEGHGKGNKGWGTAVAKLKKGGEVDWNVKLEKGEACLLKLEYEARLPGTEKIVPA</sequence>
<dbReference type="Proteomes" id="UP000799536">
    <property type="component" value="Unassembled WGS sequence"/>
</dbReference>
<dbReference type="AlphaFoldDB" id="A0A9P4JHD6"/>
<dbReference type="Pfam" id="PF13598">
    <property type="entry name" value="DUF4139"/>
    <property type="match status" value="1"/>
</dbReference>
<dbReference type="InterPro" id="IPR011935">
    <property type="entry name" value="CHP02231"/>
</dbReference>
<keyword evidence="4" id="KW-1185">Reference proteome</keyword>
<dbReference type="InterPro" id="IPR037291">
    <property type="entry name" value="DUF4139"/>
</dbReference>
<feature type="compositionally biased region" description="Low complexity" evidence="1">
    <location>
        <begin position="1"/>
        <end position="20"/>
    </location>
</feature>
<proteinExistence type="predicted"/>
<name>A0A9P4JHD6_9PLEO</name>
<evidence type="ECO:0000256" key="1">
    <source>
        <dbReference type="SAM" id="MobiDB-lite"/>
    </source>
</evidence>
<dbReference type="OrthoDB" id="10068793at2759"/>
<dbReference type="EMBL" id="ML994369">
    <property type="protein sequence ID" value="KAF2196543.1"/>
    <property type="molecule type" value="Genomic_DNA"/>
</dbReference>
<evidence type="ECO:0000313" key="3">
    <source>
        <dbReference type="EMBL" id="KAF2196543.1"/>
    </source>
</evidence>
<feature type="compositionally biased region" description="Polar residues" evidence="1">
    <location>
        <begin position="128"/>
        <end position="137"/>
    </location>
</feature>
<gene>
    <name evidence="3" type="ORF">GQ43DRAFT_252859</name>
</gene>
<feature type="region of interest" description="Disordered" evidence="1">
    <location>
        <begin position="366"/>
        <end position="388"/>
    </location>
</feature>
<evidence type="ECO:0000259" key="2">
    <source>
        <dbReference type="Pfam" id="PF13598"/>
    </source>
</evidence>
<reference evidence="3" key="1">
    <citation type="journal article" date="2020" name="Stud. Mycol.">
        <title>101 Dothideomycetes genomes: a test case for predicting lifestyles and emergence of pathogens.</title>
        <authorList>
            <person name="Haridas S."/>
            <person name="Albert R."/>
            <person name="Binder M."/>
            <person name="Bloem J."/>
            <person name="Labutti K."/>
            <person name="Salamov A."/>
            <person name="Andreopoulos B."/>
            <person name="Baker S."/>
            <person name="Barry K."/>
            <person name="Bills G."/>
            <person name="Bluhm B."/>
            <person name="Cannon C."/>
            <person name="Castanera R."/>
            <person name="Culley D."/>
            <person name="Daum C."/>
            <person name="Ezra D."/>
            <person name="Gonzalez J."/>
            <person name="Henrissat B."/>
            <person name="Kuo A."/>
            <person name="Liang C."/>
            <person name="Lipzen A."/>
            <person name="Lutzoni F."/>
            <person name="Magnuson J."/>
            <person name="Mondo S."/>
            <person name="Nolan M."/>
            <person name="Ohm R."/>
            <person name="Pangilinan J."/>
            <person name="Park H.-J."/>
            <person name="Ramirez L."/>
            <person name="Alfaro M."/>
            <person name="Sun H."/>
            <person name="Tritt A."/>
            <person name="Yoshinaga Y."/>
            <person name="Zwiers L.-H."/>
            <person name="Turgeon B."/>
            <person name="Goodwin S."/>
            <person name="Spatafora J."/>
            <person name="Crous P."/>
            <person name="Grigoriev I."/>
        </authorList>
    </citation>
    <scope>NUCLEOTIDE SEQUENCE</scope>
    <source>
        <strain evidence="3">ATCC 74209</strain>
    </source>
</reference>
<protein>
    <recommendedName>
        <fullName evidence="2">DUF4139 domain-containing protein</fullName>
    </recommendedName>
</protein>
<dbReference type="PANTHER" id="PTHR31005">
    <property type="entry name" value="DUF4139 DOMAIN-CONTAINING PROTEIN"/>
    <property type="match status" value="1"/>
</dbReference>